<dbReference type="Pfam" id="PF21671">
    <property type="entry name" value="CPL1-like"/>
    <property type="match status" value="1"/>
</dbReference>
<accession>A0A369KAR9</accession>
<name>A0A369KAR9_HYPMA</name>
<comment type="caution">
    <text evidence="4">The sequence shown here is derived from an EMBL/GenBank/DDBJ whole genome shotgun (WGS) entry which is preliminary data.</text>
</comment>
<keyword evidence="2" id="KW-0732">Signal</keyword>
<proteinExistence type="predicted"/>
<protein>
    <submittedName>
        <fullName evidence="4">Protein priA</fullName>
    </submittedName>
</protein>
<evidence type="ECO:0000313" key="4">
    <source>
        <dbReference type="EMBL" id="RDB28903.1"/>
    </source>
</evidence>
<dbReference type="AlphaFoldDB" id="A0A369KAR9"/>
<dbReference type="InParanoid" id="A0A369KAR9"/>
<dbReference type="PANTHER" id="PTHR35192">
    <property type="entry name" value="PROTEIN, PUTATIVE-RELATED"/>
    <property type="match status" value="1"/>
</dbReference>
<evidence type="ECO:0000256" key="2">
    <source>
        <dbReference type="SAM" id="SignalP"/>
    </source>
</evidence>
<organism evidence="4 5">
    <name type="scientific">Hypsizygus marmoreus</name>
    <name type="common">White beech mushroom</name>
    <name type="synonym">Agaricus marmoreus</name>
    <dbReference type="NCBI Taxonomy" id="39966"/>
    <lineage>
        <taxon>Eukaryota</taxon>
        <taxon>Fungi</taxon>
        <taxon>Dikarya</taxon>
        <taxon>Basidiomycota</taxon>
        <taxon>Agaricomycotina</taxon>
        <taxon>Agaricomycetes</taxon>
        <taxon>Agaricomycetidae</taxon>
        <taxon>Agaricales</taxon>
        <taxon>Tricholomatineae</taxon>
        <taxon>Lyophyllaceae</taxon>
        <taxon>Hypsizygus</taxon>
    </lineage>
</organism>
<evidence type="ECO:0000313" key="5">
    <source>
        <dbReference type="Proteomes" id="UP000076154"/>
    </source>
</evidence>
<dbReference type="InterPro" id="IPR048661">
    <property type="entry name" value="CPL1-like"/>
</dbReference>
<reference evidence="4" key="1">
    <citation type="submission" date="2018-04" db="EMBL/GenBank/DDBJ databases">
        <title>Whole genome sequencing of Hypsizygus marmoreus.</title>
        <authorList>
            <person name="Choi I.-G."/>
            <person name="Min B."/>
            <person name="Kim J.-G."/>
            <person name="Kim S."/>
            <person name="Oh Y.-L."/>
            <person name="Kong W.-S."/>
            <person name="Park H."/>
            <person name="Jeong J."/>
            <person name="Song E.-S."/>
        </authorList>
    </citation>
    <scope>NUCLEOTIDE SEQUENCE [LARGE SCALE GENOMIC DNA]</scope>
    <source>
        <strain evidence="4">51987-8</strain>
    </source>
</reference>
<dbReference type="EMBL" id="LUEZ02000010">
    <property type="protein sequence ID" value="RDB28903.1"/>
    <property type="molecule type" value="Genomic_DNA"/>
</dbReference>
<feature type="signal peptide" evidence="2">
    <location>
        <begin position="1"/>
        <end position="23"/>
    </location>
</feature>
<feature type="compositionally biased region" description="Pro residues" evidence="1">
    <location>
        <begin position="108"/>
        <end position="119"/>
    </location>
</feature>
<evidence type="ECO:0000259" key="3">
    <source>
        <dbReference type="Pfam" id="PF21671"/>
    </source>
</evidence>
<dbReference type="STRING" id="39966.A0A369KAR9"/>
<sequence>MTLITRIAAAVTLLAVVFPLASAHATENKGCTKKEFWSTLNACCLPIGGPPSPPPPPPQGSNCPPSTHYWGRKQGCCVPRNPPPENGPPPQCPKGWTWTSTVRRCEPIPTPPSNPPPTPSKYHGGNNHGNHGQHDNDNGGGDHDHGIGYNGHRQKRSAHWKSRSAPLCPTGLDACPISSMKSGDYECLDTTTELESCGGCSSIGAGQDCTTITGAWNVGCEQGSCKVYTCAGGYIRARDGKSCIPI</sequence>
<feature type="compositionally biased region" description="Basic and acidic residues" evidence="1">
    <location>
        <begin position="132"/>
        <end position="146"/>
    </location>
</feature>
<dbReference type="Proteomes" id="UP000076154">
    <property type="component" value="Unassembled WGS sequence"/>
</dbReference>
<gene>
    <name evidence="4" type="primary">priA_0</name>
    <name evidence="4" type="ORF">Hypma_015510</name>
</gene>
<feature type="chain" id="PRO_5016885043" evidence="2">
    <location>
        <begin position="24"/>
        <end position="246"/>
    </location>
</feature>
<dbReference type="InterPro" id="IPR038955">
    <property type="entry name" value="PriA/CPL1_fungi"/>
</dbReference>
<feature type="region of interest" description="Disordered" evidence="1">
    <location>
        <begin position="103"/>
        <end position="163"/>
    </location>
</feature>
<dbReference type="PANTHER" id="PTHR35192:SF2">
    <property type="entry name" value="APPLE DOMAIN-CONTAINING PROTEIN"/>
    <property type="match status" value="1"/>
</dbReference>
<feature type="domain" description="Protein CPL1-like" evidence="3">
    <location>
        <begin position="185"/>
        <end position="244"/>
    </location>
</feature>
<keyword evidence="5" id="KW-1185">Reference proteome</keyword>
<evidence type="ECO:0000256" key="1">
    <source>
        <dbReference type="SAM" id="MobiDB-lite"/>
    </source>
</evidence>
<feature type="compositionally biased region" description="Basic residues" evidence="1">
    <location>
        <begin position="152"/>
        <end position="162"/>
    </location>
</feature>
<dbReference type="OrthoDB" id="439917at2759"/>